<dbReference type="GO" id="GO:0070403">
    <property type="term" value="F:NAD+ binding"/>
    <property type="evidence" value="ECO:0007669"/>
    <property type="project" value="InterPro"/>
</dbReference>
<dbReference type="InterPro" id="IPR046826">
    <property type="entry name" value="PDH_N"/>
</dbReference>
<dbReference type="InterPro" id="IPR046825">
    <property type="entry name" value="PDH_C"/>
</dbReference>
<feature type="domain" description="Prephenate/arogenate dehydrogenase" evidence="3">
    <location>
        <begin position="13"/>
        <end position="288"/>
    </location>
</feature>
<evidence type="ECO:0000313" key="5">
    <source>
        <dbReference type="Proteomes" id="UP000320496"/>
    </source>
</evidence>
<dbReference type="OrthoDB" id="9802008at2"/>
<protein>
    <submittedName>
        <fullName evidence="4">Prephenate dehydrogenase</fullName>
    </submittedName>
</protein>
<dbReference type="Gene3D" id="3.40.50.720">
    <property type="entry name" value="NAD(P)-binding Rossmann-like Domain"/>
    <property type="match status" value="1"/>
</dbReference>
<dbReference type="GO" id="GO:0008977">
    <property type="term" value="F:prephenate dehydrogenase (NAD+) activity"/>
    <property type="evidence" value="ECO:0007669"/>
    <property type="project" value="InterPro"/>
</dbReference>
<evidence type="ECO:0000256" key="2">
    <source>
        <dbReference type="SAM" id="Phobius"/>
    </source>
</evidence>
<dbReference type="GO" id="GO:0006571">
    <property type="term" value="P:tyrosine biosynthetic process"/>
    <property type="evidence" value="ECO:0007669"/>
    <property type="project" value="InterPro"/>
</dbReference>
<dbReference type="InterPro" id="IPR003099">
    <property type="entry name" value="Prephen_DH"/>
</dbReference>
<dbReference type="PANTHER" id="PTHR21363:SF0">
    <property type="entry name" value="PREPHENATE DEHYDROGENASE [NADP(+)]"/>
    <property type="match status" value="1"/>
</dbReference>
<name>A0A517Z3C8_9PLAN</name>
<dbReference type="Pfam" id="PF20463">
    <property type="entry name" value="PDH_C"/>
    <property type="match status" value="1"/>
</dbReference>
<reference evidence="4 5" key="1">
    <citation type="submission" date="2019-02" db="EMBL/GenBank/DDBJ databases">
        <title>Deep-cultivation of Planctomycetes and their phenomic and genomic characterization uncovers novel biology.</title>
        <authorList>
            <person name="Wiegand S."/>
            <person name="Jogler M."/>
            <person name="Boedeker C."/>
            <person name="Pinto D."/>
            <person name="Vollmers J."/>
            <person name="Rivas-Marin E."/>
            <person name="Kohn T."/>
            <person name="Peeters S.H."/>
            <person name="Heuer A."/>
            <person name="Rast P."/>
            <person name="Oberbeckmann S."/>
            <person name="Bunk B."/>
            <person name="Jeske O."/>
            <person name="Meyerdierks A."/>
            <person name="Storesund J.E."/>
            <person name="Kallscheuer N."/>
            <person name="Luecker S."/>
            <person name="Lage O.M."/>
            <person name="Pohl T."/>
            <person name="Merkel B.J."/>
            <person name="Hornburger P."/>
            <person name="Mueller R.-W."/>
            <person name="Bruemmer F."/>
            <person name="Labrenz M."/>
            <person name="Spormann A.M."/>
            <person name="Op den Camp H."/>
            <person name="Overmann J."/>
            <person name="Amann R."/>
            <person name="Jetten M.S.M."/>
            <person name="Mascher T."/>
            <person name="Medema M.H."/>
            <person name="Devos D.P."/>
            <person name="Kaster A.-K."/>
            <person name="Ovreas L."/>
            <person name="Rohde M."/>
            <person name="Galperin M.Y."/>
            <person name="Jogler C."/>
        </authorList>
    </citation>
    <scope>NUCLEOTIDE SEQUENCE [LARGE SCALE GENOMIC DNA]</scope>
    <source>
        <strain evidence="4 5">Mal4</strain>
    </source>
</reference>
<proteinExistence type="predicted"/>
<keyword evidence="2" id="KW-0472">Membrane</keyword>
<dbReference type="Pfam" id="PF02153">
    <property type="entry name" value="PDH_N"/>
    <property type="match status" value="1"/>
</dbReference>
<feature type="transmembrane region" description="Helical" evidence="2">
    <location>
        <begin position="12"/>
        <end position="31"/>
    </location>
</feature>
<organism evidence="4 5">
    <name type="scientific">Maioricimonas rarisocia</name>
    <dbReference type="NCBI Taxonomy" id="2528026"/>
    <lineage>
        <taxon>Bacteria</taxon>
        <taxon>Pseudomonadati</taxon>
        <taxon>Planctomycetota</taxon>
        <taxon>Planctomycetia</taxon>
        <taxon>Planctomycetales</taxon>
        <taxon>Planctomycetaceae</taxon>
        <taxon>Maioricimonas</taxon>
    </lineage>
</organism>
<sequence>MSTQQSQSGFRVGTLAVVGVGLIGGSVAAAARQRGVAERVIGIGRRMERLEPAREAGLIDVCAIDPSAASEADLTVVCTPVDRIVDDVRAVAAAAQGRMLITDGGSVKQSICRRLSRGLPEGVTFVGAHPLAGSEKSGWEHARADLYDGRICVVTPEPGAASDTAVEQTVAFWQALGMRTLQMDPHAHDRSLALTSHLPHVVASALASLLTEREFELAATGFRDTTRIAAGDPDLWTAIFLQNAEPVAAEIDLLIHRLQEFQQSIADGDAEVVRRLLARGKARRDRLS</sequence>
<keyword evidence="5" id="KW-1185">Reference proteome</keyword>
<dbReference type="PANTHER" id="PTHR21363">
    <property type="entry name" value="PREPHENATE DEHYDROGENASE"/>
    <property type="match status" value="1"/>
</dbReference>
<dbReference type="Gene3D" id="1.10.3660.10">
    <property type="entry name" value="6-phosphogluconate dehydrogenase C-terminal like domain"/>
    <property type="match status" value="1"/>
</dbReference>
<dbReference type="EMBL" id="CP036275">
    <property type="protein sequence ID" value="QDU37000.1"/>
    <property type="molecule type" value="Genomic_DNA"/>
</dbReference>
<dbReference type="KEGG" id="mri:Mal4_13030"/>
<dbReference type="FunFam" id="3.40.50.720:FF:000208">
    <property type="entry name" value="Prephenate dehydrogenase"/>
    <property type="match status" value="1"/>
</dbReference>
<evidence type="ECO:0000313" key="4">
    <source>
        <dbReference type="EMBL" id="QDU37000.1"/>
    </source>
</evidence>
<keyword evidence="2" id="KW-0812">Transmembrane</keyword>
<dbReference type="AlphaFoldDB" id="A0A517Z3C8"/>
<dbReference type="InterPro" id="IPR036291">
    <property type="entry name" value="NAD(P)-bd_dom_sf"/>
</dbReference>
<dbReference type="Proteomes" id="UP000320496">
    <property type="component" value="Chromosome"/>
</dbReference>
<dbReference type="SUPFAM" id="SSF48179">
    <property type="entry name" value="6-phosphogluconate dehydrogenase C-terminal domain-like"/>
    <property type="match status" value="1"/>
</dbReference>
<dbReference type="PROSITE" id="PS51176">
    <property type="entry name" value="PDH_ADH"/>
    <property type="match status" value="1"/>
</dbReference>
<gene>
    <name evidence="4" type="ORF">Mal4_13030</name>
</gene>
<accession>A0A517Z3C8</accession>
<dbReference type="SUPFAM" id="SSF51735">
    <property type="entry name" value="NAD(P)-binding Rossmann-fold domains"/>
    <property type="match status" value="1"/>
</dbReference>
<dbReference type="InterPro" id="IPR008927">
    <property type="entry name" value="6-PGluconate_DH-like_C_sf"/>
</dbReference>
<keyword evidence="2" id="KW-1133">Transmembrane helix</keyword>
<dbReference type="RefSeq" id="WP_145367643.1">
    <property type="nucleotide sequence ID" value="NZ_CP036275.1"/>
</dbReference>
<evidence type="ECO:0000256" key="1">
    <source>
        <dbReference type="ARBA" id="ARBA00023002"/>
    </source>
</evidence>
<dbReference type="GO" id="GO:0004665">
    <property type="term" value="F:prephenate dehydrogenase (NADP+) activity"/>
    <property type="evidence" value="ECO:0007669"/>
    <property type="project" value="InterPro"/>
</dbReference>
<evidence type="ECO:0000259" key="3">
    <source>
        <dbReference type="PROSITE" id="PS51176"/>
    </source>
</evidence>
<keyword evidence="1" id="KW-0560">Oxidoreductase</keyword>
<dbReference type="InterPro" id="IPR050812">
    <property type="entry name" value="Preph/Arog_dehydrog"/>
</dbReference>